<dbReference type="Proteomes" id="UP000535020">
    <property type="component" value="Unassembled WGS sequence"/>
</dbReference>
<dbReference type="AlphaFoldDB" id="A0A7Y8Y063"/>
<reference evidence="2 3" key="1">
    <citation type="submission" date="2020-07" db="EMBL/GenBank/DDBJ databases">
        <authorList>
            <person name="Sun Q."/>
        </authorList>
    </citation>
    <scope>NUCLEOTIDE SEQUENCE [LARGE SCALE GENOMIC DNA]</scope>
    <source>
        <strain evidence="2 3">MAH-1</strain>
    </source>
</reference>
<evidence type="ECO:0000313" key="2">
    <source>
        <dbReference type="EMBL" id="NYA70164.1"/>
    </source>
</evidence>
<protein>
    <recommendedName>
        <fullName evidence="4">O-antigen ligase</fullName>
    </recommendedName>
</protein>
<evidence type="ECO:0000256" key="1">
    <source>
        <dbReference type="SAM" id="Phobius"/>
    </source>
</evidence>
<feature type="transmembrane region" description="Helical" evidence="1">
    <location>
        <begin position="48"/>
        <end position="68"/>
    </location>
</feature>
<dbReference type="EMBL" id="JACBJI010000002">
    <property type="protein sequence ID" value="NYA70164.1"/>
    <property type="molecule type" value="Genomic_DNA"/>
</dbReference>
<feature type="transmembrane region" description="Helical" evidence="1">
    <location>
        <begin position="109"/>
        <end position="131"/>
    </location>
</feature>
<evidence type="ECO:0008006" key="4">
    <source>
        <dbReference type="Google" id="ProtNLM"/>
    </source>
</evidence>
<feature type="transmembrane region" description="Helical" evidence="1">
    <location>
        <begin position="212"/>
        <end position="230"/>
    </location>
</feature>
<sequence length="413" mass="47325">MSATRNSFRIILFIACVVVPTLNNYELTFGVWSIAALVTLQKRYSLRILKLISTPVLILLIAFFSGLFNDYTPYDIIRDITYLLKPIIGLLLGYQLCRGMEGEKPARLIINTGYILAILHLAIAAFAVLFMHIRDMHELRLHAGYFNDFEMYALAMLIYCKRFNVEFPTRTRWLMILVMTISGFLYLARTDFILFGILIMALSGYLVLTKRALQAILVTMAIGIVGYAIIYNSNPRRGATGFEAFLYKVKIAPIEPFKTKINKDDWKDFNDNYRSFENIITVRQVSRSGTGSIIFGKGLGSHVDLGRKLWTNDLEFIRYLPALHNSYMTILLKSGLVGVFLLFVFIWMLFRQGKSENLQIRSINQLLIASAVFLILSNWVFMGLYFKVDTKSILIGFLIYHKETIKKALQVKA</sequence>
<proteinExistence type="predicted"/>
<keyword evidence="3" id="KW-1185">Reference proteome</keyword>
<comment type="caution">
    <text evidence="2">The sequence shown here is derived from an EMBL/GenBank/DDBJ whole genome shotgun (WGS) entry which is preliminary data.</text>
</comment>
<name>A0A7Y8Y063_9FLAO</name>
<gene>
    <name evidence="2" type="ORF">HZF10_04475</name>
</gene>
<feature type="transmembrane region" description="Helical" evidence="1">
    <location>
        <begin position="330"/>
        <end position="350"/>
    </location>
</feature>
<evidence type="ECO:0000313" key="3">
    <source>
        <dbReference type="Proteomes" id="UP000535020"/>
    </source>
</evidence>
<keyword evidence="1" id="KW-0472">Membrane</keyword>
<organism evidence="2 3">
    <name type="scientific">Flavobacterium agri</name>
    <dbReference type="NCBI Taxonomy" id="2743471"/>
    <lineage>
        <taxon>Bacteria</taxon>
        <taxon>Pseudomonadati</taxon>
        <taxon>Bacteroidota</taxon>
        <taxon>Flavobacteriia</taxon>
        <taxon>Flavobacteriales</taxon>
        <taxon>Flavobacteriaceae</taxon>
        <taxon>Flavobacterium</taxon>
    </lineage>
</organism>
<feature type="transmembrane region" description="Helical" evidence="1">
    <location>
        <begin position="6"/>
        <end position="27"/>
    </location>
</feature>
<keyword evidence="1" id="KW-1133">Transmembrane helix</keyword>
<feature type="transmembrane region" description="Helical" evidence="1">
    <location>
        <begin position="173"/>
        <end position="206"/>
    </location>
</feature>
<dbReference type="RefSeq" id="WP_176004987.1">
    <property type="nucleotide sequence ID" value="NZ_JABWMI010000006.1"/>
</dbReference>
<accession>A0A7Y8Y063</accession>
<keyword evidence="1" id="KW-0812">Transmembrane</keyword>
<feature type="transmembrane region" description="Helical" evidence="1">
    <location>
        <begin position="362"/>
        <end position="386"/>
    </location>
</feature>